<evidence type="ECO:0000256" key="1">
    <source>
        <dbReference type="SAM" id="MobiDB-lite"/>
    </source>
</evidence>
<feature type="compositionally biased region" description="Polar residues" evidence="1">
    <location>
        <begin position="113"/>
        <end position="130"/>
    </location>
</feature>
<sequence length="433" mass="45155">MLQHKVLITKTLLELYQQHMNQVQQQAGQAADIELKVKDYIHHVRTTKGPNAHPKDNLEPNTNAELSDSEVEDWEMDQDEENFVVTCKDNMYTVSNGTHLPLRMTSRGRPKNPAQNPAQNGNTTSGTGQPVQAGAGTGRALGRRNIDSMDLSQPVNTMALLQKPVQCRSNKTQPPQAEARSARSIPRPNMAATSAGSAAHESYSSDATGTSPYNNCMLNSGWNPGTGGRSYAGLHRDYSMGGATGYNMGMGGMGGMGGGMSGSGMGGGGMGSGGTMGMGNMADGMLGMVNMGGNFGGIAGGMRGNFQGIGSGFGAGTGWANNGTGTGRGWDDDFDFEKVPNPNILVQHAQLQQFDGLDDEEIINDPEADLDGDGEFEGDGDQTQTLPPAASAGYCYSTAIPQQSPSLAASTNFSSATPLSAKTVLGPGGSKVT</sequence>
<accession>A0A6A4I8M0</accession>
<feature type="compositionally biased region" description="Polar residues" evidence="1">
    <location>
        <begin position="191"/>
        <end position="207"/>
    </location>
</feature>
<proteinExistence type="predicted"/>
<evidence type="ECO:0000313" key="3">
    <source>
        <dbReference type="Proteomes" id="UP000799118"/>
    </source>
</evidence>
<organism evidence="2 3">
    <name type="scientific">Gymnopus androsaceus JB14</name>
    <dbReference type="NCBI Taxonomy" id="1447944"/>
    <lineage>
        <taxon>Eukaryota</taxon>
        <taxon>Fungi</taxon>
        <taxon>Dikarya</taxon>
        <taxon>Basidiomycota</taxon>
        <taxon>Agaricomycotina</taxon>
        <taxon>Agaricomycetes</taxon>
        <taxon>Agaricomycetidae</taxon>
        <taxon>Agaricales</taxon>
        <taxon>Marasmiineae</taxon>
        <taxon>Omphalotaceae</taxon>
        <taxon>Gymnopus</taxon>
    </lineage>
</organism>
<feature type="region of interest" description="Disordered" evidence="1">
    <location>
        <begin position="96"/>
        <end position="141"/>
    </location>
</feature>
<reference evidence="2" key="1">
    <citation type="journal article" date="2019" name="Environ. Microbiol.">
        <title>Fungal ecological strategies reflected in gene transcription - a case study of two litter decomposers.</title>
        <authorList>
            <person name="Barbi F."/>
            <person name="Kohler A."/>
            <person name="Barry K."/>
            <person name="Baskaran P."/>
            <person name="Daum C."/>
            <person name="Fauchery L."/>
            <person name="Ihrmark K."/>
            <person name="Kuo A."/>
            <person name="LaButti K."/>
            <person name="Lipzen A."/>
            <person name="Morin E."/>
            <person name="Grigoriev I.V."/>
            <person name="Henrissat B."/>
            <person name="Lindahl B."/>
            <person name="Martin F."/>
        </authorList>
    </citation>
    <scope>NUCLEOTIDE SEQUENCE</scope>
    <source>
        <strain evidence="2">JB14</strain>
    </source>
</reference>
<dbReference type="AlphaFoldDB" id="A0A6A4I8M0"/>
<gene>
    <name evidence="2" type="ORF">BT96DRAFT_1015960</name>
</gene>
<keyword evidence="3" id="KW-1185">Reference proteome</keyword>
<protein>
    <submittedName>
        <fullName evidence="2">Uncharacterized protein</fullName>
    </submittedName>
</protein>
<feature type="region of interest" description="Disordered" evidence="1">
    <location>
        <begin position="164"/>
        <end position="207"/>
    </location>
</feature>
<name>A0A6A4I8M0_9AGAR</name>
<dbReference type="EMBL" id="ML769412">
    <property type="protein sequence ID" value="KAE9405055.1"/>
    <property type="molecule type" value="Genomic_DNA"/>
</dbReference>
<feature type="region of interest" description="Disordered" evidence="1">
    <location>
        <begin position="365"/>
        <end position="389"/>
    </location>
</feature>
<dbReference type="Proteomes" id="UP000799118">
    <property type="component" value="Unassembled WGS sequence"/>
</dbReference>
<evidence type="ECO:0000313" key="2">
    <source>
        <dbReference type="EMBL" id="KAE9405055.1"/>
    </source>
</evidence>
<feature type="compositionally biased region" description="Acidic residues" evidence="1">
    <location>
        <begin position="365"/>
        <end position="380"/>
    </location>
</feature>